<comment type="caution">
    <text evidence="2">The sequence shown here is derived from an EMBL/GenBank/DDBJ whole genome shotgun (WGS) entry which is preliminary data.</text>
</comment>
<dbReference type="PROSITE" id="PS51257">
    <property type="entry name" value="PROKAR_LIPOPROTEIN"/>
    <property type="match status" value="1"/>
</dbReference>
<proteinExistence type="predicted"/>
<dbReference type="Pfam" id="PF12969">
    <property type="entry name" value="DUF3857"/>
    <property type="match status" value="1"/>
</dbReference>
<dbReference type="Gene3D" id="3.10.620.30">
    <property type="match status" value="1"/>
</dbReference>
<dbReference type="EMBL" id="DQWE01000351">
    <property type="protein sequence ID" value="HDI83600.1"/>
    <property type="molecule type" value="Genomic_DNA"/>
</dbReference>
<organism evidence="2">
    <name type="scientific">candidate division WOR-3 bacterium</name>
    <dbReference type="NCBI Taxonomy" id="2052148"/>
    <lineage>
        <taxon>Bacteria</taxon>
        <taxon>Bacteria division WOR-3</taxon>
    </lineage>
</organism>
<dbReference type="AlphaFoldDB" id="A0A7C0ZAJ8"/>
<gene>
    <name evidence="2" type="ORF">ENF18_07415</name>
</gene>
<dbReference type="InterPro" id="IPR024618">
    <property type="entry name" value="DUF3857"/>
</dbReference>
<dbReference type="Proteomes" id="UP000885847">
    <property type="component" value="Unassembled WGS sequence"/>
</dbReference>
<reference evidence="2" key="1">
    <citation type="journal article" date="2020" name="mSystems">
        <title>Genome- and Community-Level Interaction Insights into Carbon Utilization and Element Cycling Functions of Hydrothermarchaeota in Hydrothermal Sediment.</title>
        <authorList>
            <person name="Zhou Z."/>
            <person name="Liu Y."/>
            <person name="Xu W."/>
            <person name="Pan J."/>
            <person name="Luo Z.H."/>
            <person name="Li M."/>
        </authorList>
    </citation>
    <scope>NUCLEOTIDE SEQUENCE [LARGE SCALE GENOMIC DNA]</scope>
    <source>
        <strain evidence="2">HyVt-102</strain>
    </source>
</reference>
<accession>A0A7C0ZAJ8</accession>
<name>A0A7C0ZAJ8_UNCW3</name>
<feature type="non-terminal residue" evidence="2">
    <location>
        <position position="546"/>
    </location>
</feature>
<evidence type="ECO:0000313" key="2">
    <source>
        <dbReference type="EMBL" id="HDI83600.1"/>
    </source>
</evidence>
<protein>
    <submittedName>
        <fullName evidence="2">DUF3857 domain-containing protein</fullName>
    </submittedName>
</protein>
<evidence type="ECO:0000259" key="1">
    <source>
        <dbReference type="Pfam" id="PF12969"/>
    </source>
</evidence>
<dbReference type="Gene3D" id="2.60.40.3140">
    <property type="match status" value="1"/>
</dbReference>
<sequence length="546" mass="62842">MKKLLLIAITLISSCTMPFVKKAPHAFNDMVYLKNGEEYHCEVIGTKDTFLIFITEKGETSMPLSKILSVDLARKRQGYNWKSVSDITDKTLLEALKFPLSDFRGMGYVNIYVEKKLKINRDSTYVYTERYIRGITDERGRNAGNISKLYRWKNEKLQIDFARTVTGDGNVLNLREIAIEDASIYSRYPEHENMHERKFAMPEVKPGNILDWEISIRGKITKDNPFVMDEYIGDNGPTADAYFIVEFPSDFDVAYSVYGMTEPEVKKQGKNTTYVWHVKRIPPLLREIMCPPPVYLFPRVVAGLKSSWNDIVEEYKDLLSVKGTLSPDSAYKLVLKTIKYIDVPSSGSSIFPRKAEEILKTKTGNSLEKAYLLYTLINKDKHHVELILVRSKERGMVSVSTPSLLQFDGALVRCDSVWYDPTYEIIPPGYIRPEYQGVYALSLSSGAILKIPLLEPEKESETIRRSVKLYKNGDALIKDRWIYRGKKLLSIRTWKYLQEEERRKQIEGMIGNQFPNAELKRFSIEHLNDLCDSIVINTEYTVDKLG</sequence>
<feature type="domain" description="DUF3857" evidence="1">
    <location>
        <begin position="122"/>
        <end position="283"/>
    </location>
</feature>